<dbReference type="OMA" id="LPKEACC"/>
<sequence>MQCRFLISAALAVLSIGSTVLATPIMCTDDKRDAILRGALAPEACCSYGRCKGQVVIAMS</sequence>
<accession>A0A0C4DKY3</accession>
<evidence type="ECO:0000256" key="1">
    <source>
        <dbReference type="SAM" id="SignalP"/>
    </source>
</evidence>
<reference evidence="2" key="2">
    <citation type="submission" date="2010-05" db="EMBL/GenBank/DDBJ databases">
        <title>The Genome Sequence of Magnaporthe poae strain ATCC 64411.</title>
        <authorList>
            <consortium name="The Broad Institute Genome Sequencing Platform"/>
            <consortium name="Broad Institute Genome Sequencing Center for Infectious Disease"/>
            <person name="Ma L.-J."/>
            <person name="Dead R."/>
            <person name="Young S."/>
            <person name="Zeng Q."/>
            <person name="Koehrsen M."/>
            <person name="Alvarado L."/>
            <person name="Berlin A."/>
            <person name="Chapman S.B."/>
            <person name="Chen Z."/>
            <person name="Freedman E."/>
            <person name="Gellesch M."/>
            <person name="Goldberg J."/>
            <person name="Griggs A."/>
            <person name="Gujja S."/>
            <person name="Heilman E.R."/>
            <person name="Heiman D."/>
            <person name="Hepburn T."/>
            <person name="Howarth C."/>
            <person name="Jen D."/>
            <person name="Larson L."/>
            <person name="Mehta T."/>
            <person name="Neiman D."/>
            <person name="Pearson M."/>
            <person name="Roberts A."/>
            <person name="Saif S."/>
            <person name="Shea T."/>
            <person name="Shenoy N."/>
            <person name="Sisk P."/>
            <person name="Stolte C."/>
            <person name="Sykes S."/>
            <person name="Walk T."/>
            <person name="White J."/>
            <person name="Yandava C."/>
            <person name="Haas B."/>
            <person name="Nusbaum C."/>
            <person name="Birren B."/>
        </authorList>
    </citation>
    <scope>NUCLEOTIDE SEQUENCE</scope>
    <source>
        <strain evidence="2">ATCC 64411</strain>
    </source>
</reference>
<dbReference type="VEuPathDB" id="FungiDB:MAPG_00415"/>
<proteinExistence type="predicted"/>
<dbReference type="EnsemblFungi" id="MAPG_00415T0">
    <property type="protein sequence ID" value="MAPG_00415T0"/>
    <property type="gene ID" value="MAPG_00415"/>
</dbReference>
<evidence type="ECO:0000313" key="2">
    <source>
        <dbReference type="EMBL" id="KLU81324.1"/>
    </source>
</evidence>
<dbReference type="Proteomes" id="UP000011715">
    <property type="component" value="Unassembled WGS sequence"/>
</dbReference>
<evidence type="ECO:0000313" key="4">
    <source>
        <dbReference type="Proteomes" id="UP000011715"/>
    </source>
</evidence>
<reference evidence="4" key="1">
    <citation type="submission" date="2010-05" db="EMBL/GenBank/DDBJ databases">
        <title>The genome sequence of Magnaporthe poae strain ATCC 64411.</title>
        <authorList>
            <person name="Ma L.-J."/>
            <person name="Dead R."/>
            <person name="Young S."/>
            <person name="Zeng Q."/>
            <person name="Koehrsen M."/>
            <person name="Alvarado L."/>
            <person name="Berlin A."/>
            <person name="Chapman S.B."/>
            <person name="Chen Z."/>
            <person name="Freedman E."/>
            <person name="Gellesch M."/>
            <person name="Goldberg J."/>
            <person name="Griggs A."/>
            <person name="Gujja S."/>
            <person name="Heilman E.R."/>
            <person name="Heiman D."/>
            <person name="Hepburn T."/>
            <person name="Howarth C."/>
            <person name="Jen D."/>
            <person name="Larson L."/>
            <person name="Mehta T."/>
            <person name="Neiman D."/>
            <person name="Pearson M."/>
            <person name="Roberts A."/>
            <person name="Saif S."/>
            <person name="Shea T."/>
            <person name="Shenoy N."/>
            <person name="Sisk P."/>
            <person name="Stolte C."/>
            <person name="Sykes S."/>
            <person name="Walk T."/>
            <person name="White J."/>
            <person name="Yandava C."/>
            <person name="Haas B."/>
            <person name="Nusbaum C."/>
            <person name="Birren B."/>
        </authorList>
    </citation>
    <scope>NUCLEOTIDE SEQUENCE [LARGE SCALE GENOMIC DNA]</scope>
    <source>
        <strain evidence="4">ATCC 64411 / 73-15</strain>
    </source>
</reference>
<keyword evidence="4" id="KW-1185">Reference proteome</keyword>
<evidence type="ECO:0000313" key="3">
    <source>
        <dbReference type="EnsemblFungi" id="MAPG_00415T0"/>
    </source>
</evidence>
<gene>
    <name evidence="2" type="ORF">MAPG_00415</name>
</gene>
<dbReference type="AlphaFoldDB" id="A0A0C4DKY3"/>
<feature type="chain" id="PRO_5009385083" evidence="1">
    <location>
        <begin position="23"/>
        <end position="60"/>
    </location>
</feature>
<dbReference type="eggNOG" id="ENOG502TGVG">
    <property type="taxonomic scope" value="Eukaryota"/>
</dbReference>
<reference evidence="3" key="4">
    <citation type="journal article" date="2015" name="G3 (Bethesda)">
        <title>Genome sequences of three phytopathogenic species of the Magnaporthaceae family of fungi.</title>
        <authorList>
            <person name="Okagaki L.H."/>
            <person name="Nunes C.C."/>
            <person name="Sailsbery J."/>
            <person name="Clay B."/>
            <person name="Brown D."/>
            <person name="John T."/>
            <person name="Oh Y."/>
            <person name="Young N."/>
            <person name="Fitzgerald M."/>
            <person name="Haas B.J."/>
            <person name="Zeng Q."/>
            <person name="Young S."/>
            <person name="Adiconis X."/>
            <person name="Fan L."/>
            <person name="Levin J.Z."/>
            <person name="Mitchell T.K."/>
            <person name="Okubara P.A."/>
            <person name="Farman M.L."/>
            <person name="Kohn L.M."/>
            <person name="Birren B."/>
            <person name="Ma L.-J."/>
            <person name="Dean R.A."/>
        </authorList>
    </citation>
    <scope>NUCLEOTIDE SEQUENCE</scope>
    <source>
        <strain evidence="3">ATCC 64411 / 73-15</strain>
    </source>
</reference>
<protein>
    <submittedName>
        <fullName evidence="2 3">Uncharacterized protein</fullName>
    </submittedName>
</protein>
<name>A0A0C4DKY3_MAGP6</name>
<dbReference type="EMBL" id="ADBL01000097">
    <property type="status" value="NOT_ANNOTATED_CDS"/>
    <property type="molecule type" value="Genomic_DNA"/>
</dbReference>
<feature type="signal peptide" evidence="1">
    <location>
        <begin position="1"/>
        <end position="22"/>
    </location>
</feature>
<keyword evidence="1" id="KW-0732">Signal</keyword>
<reference evidence="3" key="5">
    <citation type="submission" date="2015-06" db="UniProtKB">
        <authorList>
            <consortium name="EnsemblFungi"/>
        </authorList>
    </citation>
    <scope>IDENTIFICATION</scope>
    <source>
        <strain evidence="3">ATCC 64411</strain>
    </source>
</reference>
<organism evidence="3 4">
    <name type="scientific">Magnaporthiopsis poae (strain ATCC 64411 / 73-15)</name>
    <name type="common">Kentucky bluegrass fungus</name>
    <name type="synonym">Magnaporthe poae</name>
    <dbReference type="NCBI Taxonomy" id="644358"/>
    <lineage>
        <taxon>Eukaryota</taxon>
        <taxon>Fungi</taxon>
        <taxon>Dikarya</taxon>
        <taxon>Ascomycota</taxon>
        <taxon>Pezizomycotina</taxon>
        <taxon>Sordariomycetes</taxon>
        <taxon>Sordariomycetidae</taxon>
        <taxon>Magnaporthales</taxon>
        <taxon>Magnaporthaceae</taxon>
        <taxon>Magnaporthiopsis</taxon>
    </lineage>
</organism>
<dbReference type="EMBL" id="GL876966">
    <property type="protein sequence ID" value="KLU81324.1"/>
    <property type="molecule type" value="Genomic_DNA"/>
</dbReference>
<dbReference type="OrthoDB" id="4863639at2759"/>
<reference evidence="2" key="3">
    <citation type="submission" date="2011-03" db="EMBL/GenBank/DDBJ databases">
        <title>Annotation of Magnaporthe poae ATCC 64411.</title>
        <authorList>
            <person name="Ma L.-J."/>
            <person name="Dead R."/>
            <person name="Young S.K."/>
            <person name="Zeng Q."/>
            <person name="Gargeya S."/>
            <person name="Fitzgerald M."/>
            <person name="Haas B."/>
            <person name="Abouelleil A."/>
            <person name="Alvarado L."/>
            <person name="Arachchi H.M."/>
            <person name="Berlin A."/>
            <person name="Brown A."/>
            <person name="Chapman S.B."/>
            <person name="Chen Z."/>
            <person name="Dunbar C."/>
            <person name="Freedman E."/>
            <person name="Gearin G."/>
            <person name="Gellesch M."/>
            <person name="Goldberg J."/>
            <person name="Griggs A."/>
            <person name="Gujja S."/>
            <person name="Heiman D."/>
            <person name="Howarth C."/>
            <person name="Larson L."/>
            <person name="Lui A."/>
            <person name="MacDonald P.J.P."/>
            <person name="Mehta T."/>
            <person name="Montmayeur A."/>
            <person name="Murphy C."/>
            <person name="Neiman D."/>
            <person name="Pearson M."/>
            <person name="Priest M."/>
            <person name="Roberts A."/>
            <person name="Saif S."/>
            <person name="Shea T."/>
            <person name="Shenoy N."/>
            <person name="Sisk P."/>
            <person name="Stolte C."/>
            <person name="Sykes S."/>
            <person name="Yandava C."/>
            <person name="Wortman J."/>
            <person name="Nusbaum C."/>
            <person name="Birren B."/>
        </authorList>
    </citation>
    <scope>NUCLEOTIDE SEQUENCE</scope>
    <source>
        <strain evidence="2">ATCC 64411</strain>
    </source>
</reference>